<name>A0A7W9FQ53_9HYPH</name>
<protein>
    <submittedName>
        <fullName evidence="1">Putative phosphonate metabolism protein</fullName>
    </submittedName>
</protein>
<dbReference type="Proteomes" id="UP000523821">
    <property type="component" value="Unassembled WGS sequence"/>
</dbReference>
<dbReference type="Pfam" id="PF06299">
    <property type="entry name" value="DUF1045"/>
    <property type="match status" value="1"/>
</dbReference>
<evidence type="ECO:0000313" key="2">
    <source>
        <dbReference type="Proteomes" id="UP000523821"/>
    </source>
</evidence>
<dbReference type="PIRSF" id="PIRSF033328">
    <property type="entry name" value="Phest_Mll4975"/>
    <property type="match status" value="1"/>
</dbReference>
<dbReference type="AlphaFoldDB" id="A0A7W9FQ53"/>
<dbReference type="EMBL" id="JACHOO010000010">
    <property type="protein sequence ID" value="MBB5754758.1"/>
    <property type="molecule type" value="Genomic_DNA"/>
</dbReference>
<sequence length="228" mass="25150">MRYALYTTPAPTDPFAEAAARWLGRDAFTGALFEPPAVEGLDPAIAAGLRADPVRYGFHGTMKAPFRLAEGRSEDELVAALDTFGRENAPVTVPELVVRRLGAFFAFVPNERVGALDALADRSVIAFEAFRAPLAEADIARRRSAGLTLAEEENLVRWGYPYVFDAFRYHMTLTGRVPRDAAETVERALAAWFADQIGRPFRIDRLALFVEPEAGGPFRVRHQALLEG</sequence>
<gene>
    <name evidence="1" type="ORF">GGQ63_003850</name>
</gene>
<dbReference type="InterPro" id="IPR009389">
    <property type="entry name" value="DUF1045"/>
</dbReference>
<reference evidence="1 2" key="1">
    <citation type="submission" date="2020-08" db="EMBL/GenBank/DDBJ databases">
        <title>Genomic Encyclopedia of Type Strains, Phase IV (KMG-IV): sequencing the most valuable type-strain genomes for metagenomic binning, comparative biology and taxonomic classification.</title>
        <authorList>
            <person name="Goeker M."/>
        </authorList>
    </citation>
    <scope>NUCLEOTIDE SEQUENCE [LARGE SCALE GENOMIC DNA]</scope>
    <source>
        <strain evidence="1 2">DSM 16268</strain>
    </source>
</reference>
<evidence type="ECO:0000313" key="1">
    <source>
        <dbReference type="EMBL" id="MBB5754758.1"/>
    </source>
</evidence>
<dbReference type="RefSeq" id="WP_183858195.1">
    <property type="nucleotide sequence ID" value="NZ_JACHOO010000010.1"/>
</dbReference>
<dbReference type="NCBIfam" id="TIGR03223">
    <property type="entry name" value="Phn_opern_protn"/>
    <property type="match status" value="1"/>
</dbReference>
<keyword evidence="2" id="KW-1185">Reference proteome</keyword>
<comment type="caution">
    <text evidence="1">The sequence shown here is derived from an EMBL/GenBank/DDBJ whole genome shotgun (WGS) entry which is preliminary data.</text>
</comment>
<proteinExistence type="predicted"/>
<organism evidence="1 2">
    <name type="scientific">Prosthecomicrobium pneumaticum</name>
    <dbReference type="NCBI Taxonomy" id="81895"/>
    <lineage>
        <taxon>Bacteria</taxon>
        <taxon>Pseudomonadati</taxon>
        <taxon>Pseudomonadota</taxon>
        <taxon>Alphaproteobacteria</taxon>
        <taxon>Hyphomicrobiales</taxon>
        <taxon>Kaistiaceae</taxon>
        <taxon>Prosthecomicrobium</taxon>
    </lineage>
</organism>
<accession>A0A7W9FQ53</accession>